<comment type="catalytic activity">
    <reaction evidence="1">
        <text>a beta-lactam + H2O = a substituted beta-amino acid</text>
        <dbReference type="Rhea" id="RHEA:20401"/>
        <dbReference type="ChEBI" id="CHEBI:15377"/>
        <dbReference type="ChEBI" id="CHEBI:35627"/>
        <dbReference type="ChEBI" id="CHEBI:140347"/>
        <dbReference type="EC" id="3.5.2.6"/>
    </reaction>
</comment>
<dbReference type="InterPro" id="IPR001279">
    <property type="entry name" value="Metallo-B-lactamas"/>
</dbReference>
<feature type="domain" description="Metallo-beta-lactamase" evidence="13">
    <location>
        <begin position="55"/>
        <end position="223"/>
    </location>
</feature>
<evidence type="ECO:0000256" key="3">
    <source>
        <dbReference type="ARBA" id="ARBA00004418"/>
    </source>
</evidence>
<keyword evidence="15" id="KW-1185">Reference proteome</keyword>
<evidence type="ECO:0000313" key="14">
    <source>
        <dbReference type="EMBL" id="MCP9763041.1"/>
    </source>
</evidence>
<comment type="cofactor">
    <cofactor evidence="2">
        <name>Zn(2+)</name>
        <dbReference type="ChEBI" id="CHEBI:29105"/>
    </cofactor>
</comment>
<evidence type="ECO:0000256" key="1">
    <source>
        <dbReference type="ARBA" id="ARBA00001526"/>
    </source>
</evidence>
<protein>
    <recommendedName>
        <fullName evidence="6">beta-lactamase</fullName>
        <ecNumber evidence="6">3.5.2.6</ecNumber>
    </recommendedName>
</protein>
<accession>A0AAE3KUB8</accession>
<evidence type="ECO:0000256" key="7">
    <source>
        <dbReference type="ARBA" id="ARBA00022723"/>
    </source>
</evidence>
<organism evidence="14 15">
    <name type="scientific">Lacihabitans soyangensis</name>
    <dbReference type="NCBI Taxonomy" id="869394"/>
    <lineage>
        <taxon>Bacteria</taxon>
        <taxon>Pseudomonadati</taxon>
        <taxon>Bacteroidota</taxon>
        <taxon>Cytophagia</taxon>
        <taxon>Cytophagales</taxon>
        <taxon>Leadbetterellaceae</taxon>
        <taxon>Lacihabitans</taxon>
    </lineage>
</organism>
<dbReference type="Gene3D" id="3.60.15.10">
    <property type="entry name" value="Ribonuclease Z/Hydroxyacylglutathione hydrolase-like"/>
    <property type="match status" value="1"/>
</dbReference>
<dbReference type="AlphaFoldDB" id="A0AAE3KUB8"/>
<name>A0AAE3KUB8_9BACT</name>
<dbReference type="SMART" id="SM00849">
    <property type="entry name" value="Lactamase_B"/>
    <property type="match status" value="1"/>
</dbReference>
<reference evidence="14 15" key="1">
    <citation type="submission" date="2018-11" db="EMBL/GenBank/DDBJ databases">
        <title>Novel bacteria species description.</title>
        <authorList>
            <person name="Han J.-H."/>
        </authorList>
    </citation>
    <scope>NUCLEOTIDE SEQUENCE [LARGE SCALE GENOMIC DNA]</scope>
    <source>
        <strain evidence="14 15">KCTC23259</strain>
    </source>
</reference>
<evidence type="ECO:0000259" key="13">
    <source>
        <dbReference type="SMART" id="SM00849"/>
    </source>
</evidence>
<evidence type="ECO:0000256" key="10">
    <source>
        <dbReference type="ARBA" id="ARBA00022801"/>
    </source>
</evidence>
<keyword evidence="10" id="KW-0378">Hydrolase</keyword>
<comment type="similarity">
    <text evidence="4">Belongs to the metallo-beta-lactamase superfamily. Class-B beta-lactamase family.</text>
</comment>
<evidence type="ECO:0000256" key="11">
    <source>
        <dbReference type="ARBA" id="ARBA00022833"/>
    </source>
</evidence>
<comment type="subunit">
    <text evidence="5">Monomer.</text>
</comment>
<dbReference type="CDD" id="cd16302">
    <property type="entry name" value="CcrA-like_MBL-B1"/>
    <property type="match status" value="1"/>
</dbReference>
<comment type="subcellular location">
    <subcellularLocation>
        <location evidence="3">Periplasm</location>
    </subcellularLocation>
</comment>
<evidence type="ECO:0000256" key="9">
    <source>
        <dbReference type="ARBA" id="ARBA00022764"/>
    </source>
</evidence>
<dbReference type="InterPro" id="IPR050855">
    <property type="entry name" value="NDM-1-like"/>
</dbReference>
<evidence type="ECO:0000256" key="8">
    <source>
        <dbReference type="ARBA" id="ARBA00022729"/>
    </source>
</evidence>
<dbReference type="NCBIfam" id="NF033088">
    <property type="entry name" value="bla_subclass_B1"/>
    <property type="match status" value="1"/>
</dbReference>
<dbReference type="PANTHER" id="PTHR42951">
    <property type="entry name" value="METALLO-BETA-LACTAMASE DOMAIN-CONTAINING"/>
    <property type="match status" value="1"/>
</dbReference>
<keyword evidence="8" id="KW-0732">Signal</keyword>
<gene>
    <name evidence="14" type="primary">bla</name>
    <name evidence="14" type="ORF">EGI31_08745</name>
</gene>
<sequence>MKHFIYLLFIPFVFACNPSKSLVSKNEKQLAFYKIKKNTFVHISFLQTQTWGKVGCNGMIYIHKNQAYIFDAPTDNETSEVLIKTLENQKIKIKGVVVNHFHNDCLGGLEAFHKKGIKSYASEKTIELAKKDSVTVPQIGFKEKLTLRIGKKEIVNQYLGEAHTKDNIISFIPSENTMFGGCMVKEVKAGKGFLGDANEKEWSNTIRNVKKTFPTAQFIVPGHGKPGGQELLDYTIGLFEVK</sequence>
<evidence type="ECO:0000256" key="6">
    <source>
        <dbReference type="ARBA" id="ARBA00012865"/>
    </source>
</evidence>
<keyword evidence="7" id="KW-0479">Metal-binding</keyword>
<dbReference type="SUPFAM" id="SSF56281">
    <property type="entry name" value="Metallo-hydrolase/oxidoreductase"/>
    <property type="match status" value="1"/>
</dbReference>
<dbReference type="RefSeq" id="WP_255036828.1">
    <property type="nucleotide sequence ID" value="NZ_RJUF01000019.1"/>
</dbReference>
<evidence type="ECO:0000313" key="15">
    <source>
        <dbReference type="Proteomes" id="UP001204144"/>
    </source>
</evidence>
<dbReference type="InterPro" id="IPR036866">
    <property type="entry name" value="RibonucZ/Hydroxyglut_hydro"/>
</dbReference>
<keyword evidence="11" id="KW-0862">Zinc</keyword>
<evidence type="ECO:0000256" key="2">
    <source>
        <dbReference type="ARBA" id="ARBA00001947"/>
    </source>
</evidence>
<evidence type="ECO:0000256" key="12">
    <source>
        <dbReference type="ARBA" id="ARBA00023251"/>
    </source>
</evidence>
<keyword evidence="12" id="KW-0046">Antibiotic resistance</keyword>
<dbReference type="EMBL" id="RJUF01000019">
    <property type="protein sequence ID" value="MCP9763041.1"/>
    <property type="molecule type" value="Genomic_DNA"/>
</dbReference>
<dbReference type="PANTHER" id="PTHR42951:SF4">
    <property type="entry name" value="ACYL-COENZYME A THIOESTERASE MBLAC2"/>
    <property type="match status" value="1"/>
</dbReference>
<keyword evidence="9" id="KW-0574">Periplasm</keyword>
<dbReference type="GO" id="GO:0017001">
    <property type="term" value="P:antibiotic catabolic process"/>
    <property type="evidence" value="ECO:0007669"/>
    <property type="project" value="UniProtKB-ARBA"/>
</dbReference>
<proteinExistence type="inferred from homology"/>
<evidence type="ECO:0000256" key="5">
    <source>
        <dbReference type="ARBA" id="ARBA00011245"/>
    </source>
</evidence>
<dbReference type="Pfam" id="PF00753">
    <property type="entry name" value="Lactamase_B"/>
    <property type="match status" value="1"/>
</dbReference>
<comment type="caution">
    <text evidence="14">The sequence shown here is derived from an EMBL/GenBank/DDBJ whole genome shotgun (WGS) entry which is preliminary data.</text>
</comment>
<dbReference type="EC" id="3.5.2.6" evidence="6"/>
<dbReference type="PROSITE" id="PS51257">
    <property type="entry name" value="PROKAR_LIPOPROTEIN"/>
    <property type="match status" value="1"/>
</dbReference>
<evidence type="ECO:0000256" key="4">
    <source>
        <dbReference type="ARBA" id="ARBA00005250"/>
    </source>
</evidence>
<dbReference type="Proteomes" id="UP001204144">
    <property type="component" value="Unassembled WGS sequence"/>
</dbReference>
<dbReference type="InterPro" id="IPR058199">
    <property type="entry name" value="BlaB//VIM/IMP-1"/>
</dbReference>